<keyword evidence="2" id="KW-1185">Reference proteome</keyword>
<dbReference type="SUPFAM" id="SSF52266">
    <property type="entry name" value="SGNH hydrolase"/>
    <property type="match status" value="1"/>
</dbReference>
<keyword evidence="1" id="KW-1133">Transmembrane helix</keyword>
<protein>
    <submittedName>
        <fullName evidence="3">Uncharacterized protein LOC117368875</fullName>
    </submittedName>
</protein>
<dbReference type="Gene3D" id="3.40.50.1110">
    <property type="entry name" value="SGNH hydrolase"/>
    <property type="match status" value="1"/>
</dbReference>
<dbReference type="RefSeq" id="XP_033818511.1">
    <property type="nucleotide sequence ID" value="XM_033962620.1"/>
</dbReference>
<reference evidence="3" key="1">
    <citation type="submission" date="2025-08" db="UniProtKB">
        <authorList>
            <consortium name="RefSeq"/>
        </authorList>
    </citation>
    <scope>IDENTIFICATION</scope>
</reference>
<dbReference type="InParanoid" id="A0A6P8SVP9"/>
<name>A0A6P8SVP9_GEOSA</name>
<sequence length="328" mass="37130">MAAARRELGPSLCPISQLPAGPSDITPDVRGEGRALIGVRRRLSAPTALKQPGAIRPAQLEACRRCSGMQERWRRCPATQRRRGQGLVVALLVFLLRWGLLGAAPLCLYTDLLRRPVLLRVACRLRRSSRDHLHRMPDGGVIPFGLWAIRSFIGPVNEQLSAQGDVILAWVIAESRVSWWGQRDMRWRHLLSFLADQRGCTRHPDIILLHLGGNDFDNMSGRQLINMIKDDLRVVFQWFPRARVVWSDVVPRPRCLASRRWTRGLGKFNRQVGKWVVEFGGGQILHDWVDVTCAGLYHRDRVHLSDVGWDLLLDDFSVGCERVLGLGV</sequence>
<proteinExistence type="predicted"/>
<dbReference type="CDD" id="cd00229">
    <property type="entry name" value="SGNH_hydrolase"/>
    <property type="match status" value="1"/>
</dbReference>
<accession>A0A6P8SVP9</accession>
<organism evidence="2 3">
    <name type="scientific">Geotrypetes seraphini</name>
    <name type="common">Gaboon caecilian</name>
    <name type="synonym">Caecilia seraphini</name>
    <dbReference type="NCBI Taxonomy" id="260995"/>
    <lineage>
        <taxon>Eukaryota</taxon>
        <taxon>Metazoa</taxon>
        <taxon>Chordata</taxon>
        <taxon>Craniata</taxon>
        <taxon>Vertebrata</taxon>
        <taxon>Euteleostomi</taxon>
        <taxon>Amphibia</taxon>
        <taxon>Gymnophiona</taxon>
        <taxon>Geotrypetes</taxon>
    </lineage>
</organism>
<feature type="transmembrane region" description="Helical" evidence="1">
    <location>
        <begin position="87"/>
        <end position="106"/>
    </location>
</feature>
<gene>
    <name evidence="3" type="primary">LOC117368875</name>
</gene>
<dbReference type="OrthoDB" id="8957104at2759"/>
<evidence type="ECO:0000313" key="2">
    <source>
        <dbReference type="Proteomes" id="UP000515159"/>
    </source>
</evidence>
<keyword evidence="1" id="KW-0472">Membrane</keyword>
<keyword evidence="1" id="KW-0812">Transmembrane</keyword>
<dbReference type="AlphaFoldDB" id="A0A6P8SVP9"/>
<dbReference type="InterPro" id="IPR036514">
    <property type="entry name" value="SGNH_hydro_sf"/>
</dbReference>
<evidence type="ECO:0000256" key="1">
    <source>
        <dbReference type="SAM" id="Phobius"/>
    </source>
</evidence>
<dbReference type="GeneID" id="117368875"/>
<evidence type="ECO:0000313" key="3">
    <source>
        <dbReference type="RefSeq" id="XP_033818511.1"/>
    </source>
</evidence>
<dbReference type="Proteomes" id="UP000515159">
    <property type="component" value="Chromosome 11"/>
</dbReference>
<dbReference type="KEGG" id="gsh:117368875"/>